<proteinExistence type="predicted"/>
<sequence length="184" mass="19881">MDNKLQSADTPPASNVSALVRAALFVSDIEASTTFYRDILGLTVSYWDGPLDHPAVPALIGVGATDSTRARILQVPGPSFGMIGLFEVTPRPARVRKRAEGVNVGEAVLVFYCADLDPLVARLTAAGHRILCPPTFLQVSPTRGQREMTCADPDGILVNVIERDDRLSASRDDRLPVSRDNRLA</sequence>
<evidence type="ECO:0000313" key="3">
    <source>
        <dbReference type="EMBL" id="QMW22082.1"/>
    </source>
</evidence>
<protein>
    <submittedName>
        <fullName evidence="3">VOC family protein</fullName>
    </submittedName>
</protein>
<dbReference type="EMBL" id="CP059851">
    <property type="protein sequence ID" value="QMW22082.1"/>
    <property type="molecule type" value="Genomic_DNA"/>
</dbReference>
<dbReference type="Pfam" id="PF00903">
    <property type="entry name" value="Glyoxalase"/>
    <property type="match status" value="1"/>
</dbReference>
<dbReference type="InterPro" id="IPR037523">
    <property type="entry name" value="VOC_core"/>
</dbReference>
<dbReference type="SUPFAM" id="SSF54593">
    <property type="entry name" value="Glyoxalase/Bleomycin resistance protein/Dihydroxybiphenyl dioxygenase"/>
    <property type="match status" value="1"/>
</dbReference>
<keyword evidence="1" id="KW-0479">Metal-binding</keyword>
<dbReference type="PROSITE" id="PS51819">
    <property type="entry name" value="VOC"/>
    <property type="match status" value="1"/>
</dbReference>
<dbReference type="InterPro" id="IPR051785">
    <property type="entry name" value="MMCE/EMCE_epimerase"/>
</dbReference>
<evidence type="ECO:0000259" key="2">
    <source>
        <dbReference type="PROSITE" id="PS51819"/>
    </source>
</evidence>
<dbReference type="Proteomes" id="UP000515292">
    <property type="component" value="Chromosome"/>
</dbReference>
<dbReference type="PANTHER" id="PTHR43048:SF3">
    <property type="entry name" value="METHYLMALONYL-COA EPIMERASE, MITOCHONDRIAL"/>
    <property type="match status" value="1"/>
</dbReference>
<dbReference type="InterPro" id="IPR029068">
    <property type="entry name" value="Glyas_Bleomycin-R_OHBP_Dase"/>
</dbReference>
<dbReference type="GO" id="GO:0046491">
    <property type="term" value="P:L-methylmalonyl-CoA metabolic process"/>
    <property type="evidence" value="ECO:0007669"/>
    <property type="project" value="TreeGrafter"/>
</dbReference>
<evidence type="ECO:0000256" key="1">
    <source>
        <dbReference type="ARBA" id="ARBA00022723"/>
    </source>
</evidence>
<feature type="domain" description="VOC" evidence="2">
    <location>
        <begin position="18"/>
        <end position="163"/>
    </location>
</feature>
<name>A0A7G5IFE0_9SPHN</name>
<dbReference type="InterPro" id="IPR004360">
    <property type="entry name" value="Glyas_Fos-R_dOase_dom"/>
</dbReference>
<dbReference type="PANTHER" id="PTHR43048">
    <property type="entry name" value="METHYLMALONYL-COA EPIMERASE"/>
    <property type="match status" value="1"/>
</dbReference>
<reference evidence="3 4" key="1">
    <citation type="submission" date="2020-07" db="EMBL/GenBank/DDBJ databases">
        <title>Complete genome sequence for Sandaracinobacter sp. M6.</title>
        <authorList>
            <person name="Tang Y."/>
            <person name="Liu Q."/>
            <person name="Guo Z."/>
            <person name="Lei P."/>
            <person name="Huang B."/>
        </authorList>
    </citation>
    <scope>NUCLEOTIDE SEQUENCE [LARGE SCALE GENOMIC DNA]</scope>
    <source>
        <strain evidence="3 4">M6</strain>
    </source>
</reference>
<dbReference type="AlphaFoldDB" id="A0A7G5IFE0"/>
<keyword evidence="4" id="KW-1185">Reference proteome</keyword>
<dbReference type="RefSeq" id="WP_182294927.1">
    <property type="nucleotide sequence ID" value="NZ_CP059851.1"/>
</dbReference>
<accession>A0A7G5IFE0</accession>
<evidence type="ECO:0000313" key="4">
    <source>
        <dbReference type="Proteomes" id="UP000515292"/>
    </source>
</evidence>
<gene>
    <name evidence="3" type="ORF">H3309_11980</name>
</gene>
<dbReference type="GO" id="GO:0004493">
    <property type="term" value="F:methylmalonyl-CoA epimerase activity"/>
    <property type="evidence" value="ECO:0007669"/>
    <property type="project" value="TreeGrafter"/>
</dbReference>
<dbReference type="Gene3D" id="3.10.180.10">
    <property type="entry name" value="2,3-Dihydroxybiphenyl 1,2-Dioxygenase, domain 1"/>
    <property type="match status" value="1"/>
</dbReference>
<dbReference type="GO" id="GO:0046872">
    <property type="term" value="F:metal ion binding"/>
    <property type="evidence" value="ECO:0007669"/>
    <property type="project" value="UniProtKB-KW"/>
</dbReference>
<organism evidence="3 4">
    <name type="scientific">Sandaracinobacteroides saxicola</name>
    <dbReference type="NCBI Taxonomy" id="2759707"/>
    <lineage>
        <taxon>Bacteria</taxon>
        <taxon>Pseudomonadati</taxon>
        <taxon>Pseudomonadota</taxon>
        <taxon>Alphaproteobacteria</taxon>
        <taxon>Sphingomonadales</taxon>
        <taxon>Sphingosinicellaceae</taxon>
        <taxon>Sandaracinobacteroides</taxon>
    </lineage>
</organism>
<dbReference type="KEGG" id="sand:H3309_11980"/>